<protein>
    <submittedName>
        <fullName evidence="5">Short-chain-fatty-acid--CoA ligase</fullName>
    </submittedName>
</protein>
<evidence type="ECO:0000256" key="1">
    <source>
        <dbReference type="ARBA" id="ARBA00006432"/>
    </source>
</evidence>
<dbReference type="PANTHER" id="PTHR43201">
    <property type="entry name" value="ACYL-COA SYNTHETASE"/>
    <property type="match status" value="1"/>
</dbReference>
<evidence type="ECO:0000256" key="2">
    <source>
        <dbReference type="ARBA" id="ARBA00022598"/>
    </source>
</evidence>
<organism evidence="5 6">
    <name type="scientific">Variovorax paradoxus</name>
    <dbReference type="NCBI Taxonomy" id="34073"/>
    <lineage>
        <taxon>Bacteria</taxon>
        <taxon>Pseudomonadati</taxon>
        <taxon>Pseudomonadota</taxon>
        <taxon>Betaproteobacteria</taxon>
        <taxon>Burkholderiales</taxon>
        <taxon>Comamonadaceae</taxon>
        <taxon>Variovorax</taxon>
    </lineage>
</organism>
<gene>
    <name evidence="5" type="ORF">DI563_01440</name>
</gene>
<dbReference type="EMBL" id="QFPP01000005">
    <property type="protein sequence ID" value="PZQ78116.1"/>
    <property type="molecule type" value="Genomic_DNA"/>
</dbReference>
<dbReference type="InterPro" id="IPR000873">
    <property type="entry name" value="AMP-dep_synth/lig_dom"/>
</dbReference>
<comment type="caution">
    <text evidence="5">The sequence shown here is derived from an EMBL/GenBank/DDBJ whole genome shotgun (WGS) entry which is preliminary data.</text>
</comment>
<evidence type="ECO:0000313" key="5">
    <source>
        <dbReference type="EMBL" id="PZQ78116.1"/>
    </source>
</evidence>
<dbReference type="Gene3D" id="3.40.50.12780">
    <property type="entry name" value="N-terminal domain of ligase-like"/>
    <property type="match status" value="1"/>
</dbReference>
<comment type="similarity">
    <text evidence="1">Belongs to the ATP-dependent AMP-binding enzyme family.</text>
</comment>
<sequence>MILVPQEKIDAWTRQGWWGHTTLWDLFQQQRASRADDEAVVDAPNRSDFAHGVPMRWRWRELGDQVDRLSLQLLDAGLRRDDVMVMQLPNCVEMFAAYLACARLGIVVSPIPVQYRAHEIEHILQKTKARAAITMARIGKPESGHAAARMFKELQATHRSLEQVLSWGDCVPDGCVDLGARMARTPGPAALDRLREAERAACVSANDVFTICWTSGTEATPKGVPRSHNEWMVIGPSIIEAGRLREGARLLNPFPLVNMAGISTAFVTWLMVGGTVFQHHPFTLPVFLDQLRAEAIDYTVAPPPILNKLLQNEELVQGIDLQRLKRIGSGSAPLSEWMVRGFRDRYGVEIINYFGSNEGAALSGNDTDIPDPALRAVYFPRAGVEGFEWAISTSRKIQTRLVDLETGQDIDEAGRPGELRFMGPTIFSGYYESPELTSRAFDERGYYKTGDLFEIAGDRCQFYRYVGRSKDLVIRGGMNISSEEIEGLLAGCPGVKEAAVVAVPDSVLGEKVCACIVPTEGARIDLETLTSYLSDDMRIAVYKLPEYLLTLDELPRNPVGKIVKRELREHAAKLARETEVL</sequence>
<dbReference type="Pfam" id="PF00501">
    <property type="entry name" value="AMP-binding"/>
    <property type="match status" value="1"/>
</dbReference>
<reference evidence="5 6" key="1">
    <citation type="submission" date="2017-08" db="EMBL/GenBank/DDBJ databases">
        <title>Infants hospitalized years apart are colonized by the same room-sourced microbial strains.</title>
        <authorList>
            <person name="Brooks B."/>
            <person name="Olm M.R."/>
            <person name="Firek B.A."/>
            <person name="Baker R."/>
            <person name="Thomas B.C."/>
            <person name="Morowitz M.J."/>
            <person name="Banfield J.F."/>
        </authorList>
    </citation>
    <scope>NUCLEOTIDE SEQUENCE [LARGE SCALE GENOMIC DNA]</scope>
    <source>
        <strain evidence="5">S2_005_003_R2_41</strain>
    </source>
</reference>
<dbReference type="Proteomes" id="UP000249135">
    <property type="component" value="Unassembled WGS sequence"/>
</dbReference>
<dbReference type="SUPFAM" id="SSF56801">
    <property type="entry name" value="Acetyl-CoA synthetase-like"/>
    <property type="match status" value="1"/>
</dbReference>
<dbReference type="InterPro" id="IPR042099">
    <property type="entry name" value="ANL_N_sf"/>
</dbReference>
<evidence type="ECO:0000259" key="4">
    <source>
        <dbReference type="Pfam" id="PF13193"/>
    </source>
</evidence>
<dbReference type="Pfam" id="PF13193">
    <property type="entry name" value="AMP-binding_C"/>
    <property type="match status" value="1"/>
</dbReference>
<feature type="domain" description="AMP-binding enzyme C-terminal" evidence="4">
    <location>
        <begin position="484"/>
        <end position="561"/>
    </location>
</feature>
<dbReference type="InterPro" id="IPR045851">
    <property type="entry name" value="AMP-bd_C_sf"/>
</dbReference>
<proteinExistence type="inferred from homology"/>
<dbReference type="GO" id="GO:0006631">
    <property type="term" value="P:fatty acid metabolic process"/>
    <property type="evidence" value="ECO:0007669"/>
    <property type="project" value="TreeGrafter"/>
</dbReference>
<evidence type="ECO:0000259" key="3">
    <source>
        <dbReference type="Pfam" id="PF00501"/>
    </source>
</evidence>
<feature type="domain" description="AMP-dependent synthetase/ligase" evidence="3">
    <location>
        <begin position="27"/>
        <end position="431"/>
    </location>
</feature>
<evidence type="ECO:0000313" key="6">
    <source>
        <dbReference type="Proteomes" id="UP000249135"/>
    </source>
</evidence>
<dbReference type="PANTHER" id="PTHR43201:SF5">
    <property type="entry name" value="MEDIUM-CHAIN ACYL-COA LIGASE ACSF2, MITOCHONDRIAL"/>
    <property type="match status" value="1"/>
</dbReference>
<name>A0A2W5QM80_VARPD</name>
<dbReference type="InterPro" id="IPR025110">
    <property type="entry name" value="AMP-bd_C"/>
</dbReference>
<dbReference type="AlphaFoldDB" id="A0A2W5QM80"/>
<dbReference type="Gene3D" id="3.30.300.30">
    <property type="match status" value="1"/>
</dbReference>
<dbReference type="CDD" id="cd04433">
    <property type="entry name" value="AFD_class_I"/>
    <property type="match status" value="1"/>
</dbReference>
<keyword evidence="2 5" id="KW-0436">Ligase</keyword>
<accession>A0A2W5QM80</accession>
<dbReference type="GO" id="GO:0031956">
    <property type="term" value="F:medium-chain fatty acid-CoA ligase activity"/>
    <property type="evidence" value="ECO:0007669"/>
    <property type="project" value="TreeGrafter"/>
</dbReference>